<dbReference type="RefSeq" id="WP_213364828.1">
    <property type="nucleotide sequence ID" value="NZ_BSFM01000014.1"/>
</dbReference>
<evidence type="ECO:0000256" key="6">
    <source>
        <dbReference type="ARBA" id="ARBA00023136"/>
    </source>
</evidence>
<feature type="transmembrane region" description="Helical" evidence="9">
    <location>
        <begin position="386"/>
        <end position="404"/>
    </location>
</feature>
<evidence type="ECO:0000313" key="10">
    <source>
        <dbReference type="EMBL" id="GLK84985.1"/>
    </source>
</evidence>
<keyword evidence="7" id="KW-0868">Chloride</keyword>
<comment type="caution">
    <text evidence="10">The sequence shown here is derived from an EMBL/GenBank/DDBJ whole genome shotgun (WGS) entry which is preliminary data.</text>
</comment>
<keyword evidence="3 9" id="KW-0812">Transmembrane</keyword>
<feature type="transmembrane region" description="Helical" evidence="9">
    <location>
        <begin position="184"/>
        <end position="204"/>
    </location>
</feature>
<keyword evidence="2" id="KW-0813">Transport</keyword>
<dbReference type="CDD" id="cd01031">
    <property type="entry name" value="EriC"/>
    <property type="match status" value="1"/>
</dbReference>
<accession>A0A9W6NBU9</accession>
<comment type="subcellular location">
    <subcellularLocation>
        <location evidence="1">Membrane</location>
        <topology evidence="1">Multi-pass membrane protein</topology>
    </subcellularLocation>
</comment>
<proteinExistence type="predicted"/>
<dbReference type="InterPro" id="IPR001807">
    <property type="entry name" value="ClC"/>
</dbReference>
<reference evidence="10" key="2">
    <citation type="submission" date="2023-01" db="EMBL/GenBank/DDBJ databases">
        <authorList>
            <person name="Sun Q."/>
            <person name="Evtushenko L."/>
        </authorList>
    </citation>
    <scope>NUCLEOTIDE SEQUENCE</scope>
    <source>
        <strain evidence="10">VKM B-2789</strain>
    </source>
</reference>
<name>A0A9W6NBU9_9HYPH</name>
<reference evidence="10" key="1">
    <citation type="journal article" date="2014" name="Int. J. Syst. Evol. Microbiol.">
        <title>Complete genome sequence of Corynebacterium casei LMG S-19264T (=DSM 44701T), isolated from a smear-ripened cheese.</title>
        <authorList>
            <consortium name="US DOE Joint Genome Institute (JGI-PGF)"/>
            <person name="Walter F."/>
            <person name="Albersmeier A."/>
            <person name="Kalinowski J."/>
            <person name="Ruckert C."/>
        </authorList>
    </citation>
    <scope>NUCLEOTIDE SEQUENCE</scope>
    <source>
        <strain evidence="10">VKM B-2789</strain>
    </source>
</reference>
<dbReference type="AlphaFoldDB" id="A0A9W6NBU9"/>
<dbReference type="PRINTS" id="PR00762">
    <property type="entry name" value="CLCHANNEL"/>
</dbReference>
<feature type="transmembrane region" description="Helical" evidence="9">
    <location>
        <begin position="324"/>
        <end position="343"/>
    </location>
</feature>
<evidence type="ECO:0000256" key="2">
    <source>
        <dbReference type="ARBA" id="ARBA00022448"/>
    </source>
</evidence>
<dbReference type="EMBL" id="BSFM01000014">
    <property type="protein sequence ID" value="GLK84985.1"/>
    <property type="molecule type" value="Genomic_DNA"/>
</dbReference>
<dbReference type="PANTHER" id="PTHR45711:SF6">
    <property type="entry name" value="CHLORIDE CHANNEL PROTEIN"/>
    <property type="match status" value="1"/>
</dbReference>
<evidence type="ECO:0000256" key="8">
    <source>
        <dbReference type="SAM" id="MobiDB-lite"/>
    </source>
</evidence>
<feature type="transmembrane region" description="Helical" evidence="9">
    <location>
        <begin position="355"/>
        <end position="380"/>
    </location>
</feature>
<feature type="transmembrane region" description="Helical" evidence="9">
    <location>
        <begin position="259"/>
        <end position="277"/>
    </location>
</feature>
<dbReference type="GO" id="GO:0005247">
    <property type="term" value="F:voltage-gated chloride channel activity"/>
    <property type="evidence" value="ECO:0007669"/>
    <property type="project" value="TreeGrafter"/>
</dbReference>
<feature type="transmembrane region" description="Helical" evidence="9">
    <location>
        <begin position="48"/>
        <end position="69"/>
    </location>
</feature>
<dbReference type="PANTHER" id="PTHR45711">
    <property type="entry name" value="CHLORIDE CHANNEL PROTEIN"/>
    <property type="match status" value="1"/>
</dbReference>
<evidence type="ECO:0000256" key="5">
    <source>
        <dbReference type="ARBA" id="ARBA00023065"/>
    </source>
</evidence>
<evidence type="ECO:0000256" key="4">
    <source>
        <dbReference type="ARBA" id="ARBA00022989"/>
    </source>
</evidence>
<keyword evidence="6 9" id="KW-0472">Membrane</keyword>
<dbReference type="InterPro" id="IPR014743">
    <property type="entry name" value="Cl-channel_core"/>
</dbReference>
<sequence length="459" mass="47759">MGNGGYHMVALLVGVAVGLAGVAFHLGVEGLTAAWPALLRDTLGLSGTALYSAAALVAATMAIASLFLVRRFAPEAGGSGVPEIEGAMEGLREVRWKRVLPVKFVAGLLSLSSGMVLGREGPTIHIGASIAKAAADLTRMSSEDMRGLLAAGGAAGLAAAFNAPLAAVLFVIEETRRQFPYSARTYVGVILASLASAVITEWLTGNVPYMLLPASAMPLTALPAFLLLGMLLGATGVGFNRTLVWSLDHVRRLGLATTFYLFPLLIGLIVGPLIFLLPEATQGGEVLAVQLATENRPLAVLAVIVLIRFVMTMASYSTGVAGGIFAPILALATTIGLTFGTALENVVPLPESTHLALAIAAMGGLFAATIGAPLVGMVLVMELTGAYSLLVPVMLTTIVSNMVAQRLGGRPIYEILLERTLAIEAAGQPTPRRRFRLRRPRSDLTGLAAPDTVPPKPQQ</sequence>
<gene>
    <name evidence="10" type="primary">clcA</name>
    <name evidence="10" type="ORF">GCM10017653_30550</name>
</gene>
<protein>
    <submittedName>
        <fullName evidence="10">H(+)/Cl(-) exchange transporter ClcA</fullName>
    </submittedName>
</protein>
<dbReference type="GO" id="GO:0005886">
    <property type="term" value="C:plasma membrane"/>
    <property type="evidence" value="ECO:0007669"/>
    <property type="project" value="TreeGrafter"/>
</dbReference>
<keyword evidence="4 9" id="KW-1133">Transmembrane helix</keyword>
<feature type="transmembrane region" description="Helical" evidence="9">
    <location>
        <begin position="298"/>
        <end position="318"/>
    </location>
</feature>
<dbReference type="Gene3D" id="1.10.3080.10">
    <property type="entry name" value="Clc chloride channel"/>
    <property type="match status" value="1"/>
</dbReference>
<evidence type="ECO:0000313" key="11">
    <source>
        <dbReference type="Proteomes" id="UP001143330"/>
    </source>
</evidence>
<evidence type="ECO:0000256" key="9">
    <source>
        <dbReference type="SAM" id="Phobius"/>
    </source>
</evidence>
<feature type="transmembrane region" description="Helical" evidence="9">
    <location>
        <begin position="7"/>
        <end position="28"/>
    </location>
</feature>
<feature type="transmembrane region" description="Helical" evidence="9">
    <location>
        <begin position="216"/>
        <end position="239"/>
    </location>
</feature>
<dbReference type="NCBIfam" id="NF003640">
    <property type="entry name" value="PRK05277.1"/>
    <property type="match status" value="1"/>
</dbReference>
<dbReference type="SUPFAM" id="SSF81340">
    <property type="entry name" value="Clc chloride channel"/>
    <property type="match status" value="1"/>
</dbReference>
<dbReference type="Proteomes" id="UP001143330">
    <property type="component" value="Unassembled WGS sequence"/>
</dbReference>
<feature type="transmembrane region" description="Helical" evidence="9">
    <location>
        <begin position="148"/>
        <end position="172"/>
    </location>
</feature>
<organism evidence="10 11">
    <name type="scientific">Ancylobacter defluvii</name>
    <dbReference type="NCBI Taxonomy" id="1282440"/>
    <lineage>
        <taxon>Bacteria</taxon>
        <taxon>Pseudomonadati</taxon>
        <taxon>Pseudomonadota</taxon>
        <taxon>Alphaproteobacteria</taxon>
        <taxon>Hyphomicrobiales</taxon>
        <taxon>Xanthobacteraceae</taxon>
        <taxon>Ancylobacter</taxon>
    </lineage>
</organism>
<dbReference type="Pfam" id="PF00654">
    <property type="entry name" value="Voltage_CLC"/>
    <property type="match status" value="1"/>
</dbReference>
<evidence type="ECO:0000256" key="7">
    <source>
        <dbReference type="ARBA" id="ARBA00023214"/>
    </source>
</evidence>
<keyword evidence="5" id="KW-0406">Ion transport</keyword>
<evidence type="ECO:0000256" key="1">
    <source>
        <dbReference type="ARBA" id="ARBA00004141"/>
    </source>
</evidence>
<evidence type="ECO:0000256" key="3">
    <source>
        <dbReference type="ARBA" id="ARBA00022692"/>
    </source>
</evidence>
<keyword evidence="11" id="KW-1185">Reference proteome</keyword>
<feature type="region of interest" description="Disordered" evidence="8">
    <location>
        <begin position="439"/>
        <end position="459"/>
    </location>
</feature>